<organism evidence="1">
    <name type="scientific">Arundo donax</name>
    <name type="common">Giant reed</name>
    <name type="synonym">Donax arundinaceus</name>
    <dbReference type="NCBI Taxonomy" id="35708"/>
    <lineage>
        <taxon>Eukaryota</taxon>
        <taxon>Viridiplantae</taxon>
        <taxon>Streptophyta</taxon>
        <taxon>Embryophyta</taxon>
        <taxon>Tracheophyta</taxon>
        <taxon>Spermatophyta</taxon>
        <taxon>Magnoliopsida</taxon>
        <taxon>Liliopsida</taxon>
        <taxon>Poales</taxon>
        <taxon>Poaceae</taxon>
        <taxon>PACMAD clade</taxon>
        <taxon>Arundinoideae</taxon>
        <taxon>Arundineae</taxon>
        <taxon>Arundo</taxon>
    </lineage>
</organism>
<dbReference type="AlphaFoldDB" id="A0A0A9CJL7"/>
<name>A0A0A9CJL7_ARUDO</name>
<dbReference type="EMBL" id="GBRH01226183">
    <property type="protein sequence ID" value="JAD71712.1"/>
    <property type="molecule type" value="Transcribed_RNA"/>
</dbReference>
<reference evidence="1" key="1">
    <citation type="submission" date="2014-09" db="EMBL/GenBank/DDBJ databases">
        <authorList>
            <person name="Magalhaes I.L.F."/>
            <person name="Oliveira U."/>
            <person name="Santos F.R."/>
            <person name="Vidigal T.H.D.A."/>
            <person name="Brescovit A.D."/>
            <person name="Santos A.J."/>
        </authorList>
    </citation>
    <scope>NUCLEOTIDE SEQUENCE</scope>
    <source>
        <tissue evidence="1">Shoot tissue taken approximately 20 cm above the soil surface</tissue>
    </source>
</reference>
<evidence type="ECO:0000313" key="1">
    <source>
        <dbReference type="EMBL" id="JAD71712.1"/>
    </source>
</evidence>
<protein>
    <submittedName>
        <fullName evidence="1">Uncharacterized protein</fullName>
    </submittedName>
</protein>
<accession>A0A0A9CJL7</accession>
<proteinExistence type="predicted"/>
<sequence>MMCICVVEKYPLCLFVFYLTIFQ</sequence>
<reference evidence="1" key="2">
    <citation type="journal article" date="2015" name="Data Brief">
        <title>Shoot transcriptome of the giant reed, Arundo donax.</title>
        <authorList>
            <person name="Barrero R.A."/>
            <person name="Guerrero F.D."/>
            <person name="Moolhuijzen P."/>
            <person name="Goolsby J.A."/>
            <person name="Tidwell J."/>
            <person name="Bellgard S.E."/>
            <person name="Bellgard M.I."/>
        </authorList>
    </citation>
    <scope>NUCLEOTIDE SEQUENCE</scope>
    <source>
        <tissue evidence="1">Shoot tissue taken approximately 20 cm above the soil surface</tissue>
    </source>
</reference>